<dbReference type="RefSeq" id="WP_211909153.1">
    <property type="nucleotide sequence ID" value="NZ_CP036498.1"/>
</dbReference>
<sequence length="617" mass="67600">MTNKSLTFIEISVPVCTRTYGVAPCIASIPATGAIKCFNCRATCQDRPHLNEADVTLRFAKPTEYRPDDIDIVSASISEVSFTPSTISLGENLGTRATLQVTFLDHPHSDAGEGFDKYLADRDYDPYRQGTFWGKFRARFPYLRGRSITWYTGLLGQSLDQMEARRFVIDSFDGPTPDGKFSLIAKDILKLAAGDRSQAPVMNSGFLVGDVTNVATSLSLSPSGIGNEEYPASGYATIGGKEVVSFTRVNDVVTITRAQYNTLAVAHKAQDRFQVALRYDAEDPADIVADLITEYTDIDAGYIPLAEWQAETEAYNGRVYTALICEPTSVETLLSELVQQACLCLWWDDRALKIKLQVLRSVLTDVARFTSDNTLENTLKIKEQPEKRLSQVWVYFGQVNPLKNLTETENYRSTAIVIDQAAEDDYGAPVIKKIFSRWIPQFGRTVADRLSSIQLGRYRDAPRRSNFDLMRYAGTDVQQGGGYRVAAHSLQDATGAAVDIPVQVTRVEPAPDRFKVEAEEALFNVPEEDLDNRLVLIDADNLNVNMRAAHDSIYPAPESGNVITLRINEGVVLGSAGPAMYALVIGSWPVGVTLNVVIAGRVSGAGGVGGKGGIMTA</sequence>
<keyword evidence="2" id="KW-1185">Reference proteome</keyword>
<evidence type="ECO:0000313" key="2">
    <source>
        <dbReference type="Proteomes" id="UP000682843"/>
    </source>
</evidence>
<proteinExistence type="predicted"/>
<accession>A0ABX8ADV7</accession>
<organism evidence="1 2">
    <name type="scientific">Tardiphaga alba</name>
    <dbReference type="NCBI Taxonomy" id="340268"/>
    <lineage>
        <taxon>Bacteria</taxon>
        <taxon>Pseudomonadati</taxon>
        <taxon>Pseudomonadota</taxon>
        <taxon>Alphaproteobacteria</taxon>
        <taxon>Hyphomicrobiales</taxon>
        <taxon>Nitrobacteraceae</taxon>
        <taxon>Tardiphaga</taxon>
    </lineage>
</organism>
<dbReference type="EMBL" id="CP036498">
    <property type="protein sequence ID" value="QUS40570.1"/>
    <property type="molecule type" value="Genomic_DNA"/>
</dbReference>
<dbReference type="Proteomes" id="UP000682843">
    <property type="component" value="Chromosome"/>
</dbReference>
<evidence type="ECO:0000313" key="1">
    <source>
        <dbReference type="EMBL" id="QUS40570.1"/>
    </source>
</evidence>
<gene>
    <name evidence="1" type="ORF">RPMA_18300</name>
</gene>
<reference evidence="1 2" key="1">
    <citation type="submission" date="2019-02" db="EMBL/GenBank/DDBJ databases">
        <title>Emended description of the genus Rhodopseudomonas and description of Rhodopseudomonas albus sp. nov., a non-phototrophic, heavy-metal-tolerant bacterium isolated from garden soil.</title>
        <authorList>
            <person name="Bao Z."/>
            <person name="Cao W.W."/>
            <person name="Sato Y."/>
            <person name="Nishizawa T."/>
            <person name="Zhao J."/>
            <person name="Guo Y."/>
            <person name="Ohta H."/>
        </authorList>
    </citation>
    <scope>NUCLEOTIDE SEQUENCE [LARGE SCALE GENOMIC DNA]</scope>
    <source>
        <strain evidence="1 2">SK50-23</strain>
    </source>
</reference>
<name>A0ABX8ADV7_9BRAD</name>
<protein>
    <submittedName>
        <fullName evidence="1">Uncharacterized protein</fullName>
    </submittedName>
</protein>